<organism evidence="2 3">
    <name type="scientific">Falsiroseomonas frigidaquae</name>
    <dbReference type="NCBI Taxonomy" id="487318"/>
    <lineage>
        <taxon>Bacteria</taxon>
        <taxon>Pseudomonadati</taxon>
        <taxon>Pseudomonadota</taxon>
        <taxon>Alphaproteobacteria</taxon>
        <taxon>Acetobacterales</taxon>
        <taxon>Roseomonadaceae</taxon>
        <taxon>Falsiroseomonas</taxon>
    </lineage>
</organism>
<keyword evidence="3" id="KW-1185">Reference proteome</keyword>
<dbReference type="CDD" id="cd02440">
    <property type="entry name" value="AdoMet_MTases"/>
    <property type="match status" value="1"/>
</dbReference>
<sequence length="405" mass="44017">MSNSSTADQPIDVRRLIAEVPLEEHARRADASHDDLTPEHWSFRKPFAPLAKVGPNLTRLGAMLEAADLSPGLRVLEFGCGVAWLGRELAQAGCQVVATDIAPKALAAAAAHDARYHPGLAGKLRYVPYDGLRLDVADASQDRILCHEAFHHVPDQAAVIAEFARVLAPDGSAVFMEPGPRHSGAASSQHEMRRYGVIENDIRVQDIWAAAKARGFARMEVGLFTIRPQMLPLGDFQALYAHEFERGPPPPRPAADTYRDLAIPVLEGFRMFVLHRGAPPATGPDSRQREGLVAGLRVLSLRRDAEGLHLALRVENQGSATWLPSGAQRGAVNLGLLLLKPDGTLAERNWRRHPFLKTPLAPGEAVETRLRLALPAGAALSMDLVAEHVRWFGEPGLGERLSLPA</sequence>
<dbReference type="InterPro" id="IPR029063">
    <property type="entry name" value="SAM-dependent_MTases_sf"/>
</dbReference>
<dbReference type="Proteomes" id="UP000765160">
    <property type="component" value="Unassembled WGS sequence"/>
</dbReference>
<evidence type="ECO:0000259" key="1">
    <source>
        <dbReference type="Pfam" id="PF08241"/>
    </source>
</evidence>
<gene>
    <name evidence="2" type="ORF">HB662_22945</name>
</gene>
<dbReference type="GO" id="GO:0032259">
    <property type="term" value="P:methylation"/>
    <property type="evidence" value="ECO:0007669"/>
    <property type="project" value="UniProtKB-KW"/>
</dbReference>
<dbReference type="PANTHER" id="PTHR43591">
    <property type="entry name" value="METHYLTRANSFERASE"/>
    <property type="match status" value="1"/>
</dbReference>
<keyword evidence="2" id="KW-0808">Transferase</keyword>
<feature type="domain" description="Methyltransferase type 11" evidence="1">
    <location>
        <begin position="76"/>
        <end position="175"/>
    </location>
</feature>
<comment type="caution">
    <text evidence="2">The sequence shown here is derived from an EMBL/GenBank/DDBJ whole genome shotgun (WGS) entry which is preliminary data.</text>
</comment>
<evidence type="ECO:0000313" key="3">
    <source>
        <dbReference type="Proteomes" id="UP000765160"/>
    </source>
</evidence>
<dbReference type="RefSeq" id="WP_168053267.1">
    <property type="nucleotide sequence ID" value="NZ_JAATJR010000007.1"/>
</dbReference>
<keyword evidence="2" id="KW-0489">Methyltransferase</keyword>
<name>A0ABX1F5P8_9PROT</name>
<dbReference type="InterPro" id="IPR013216">
    <property type="entry name" value="Methyltransf_11"/>
</dbReference>
<proteinExistence type="predicted"/>
<dbReference type="GO" id="GO:0008168">
    <property type="term" value="F:methyltransferase activity"/>
    <property type="evidence" value="ECO:0007669"/>
    <property type="project" value="UniProtKB-KW"/>
</dbReference>
<dbReference type="SUPFAM" id="SSF53335">
    <property type="entry name" value="S-adenosyl-L-methionine-dependent methyltransferases"/>
    <property type="match status" value="1"/>
</dbReference>
<reference evidence="2 3" key="1">
    <citation type="submission" date="2020-03" db="EMBL/GenBank/DDBJ databases">
        <title>Roseomonas selenitidurans sp. nov. isolated from soil.</title>
        <authorList>
            <person name="Liu H."/>
        </authorList>
    </citation>
    <scope>NUCLEOTIDE SEQUENCE [LARGE SCALE GENOMIC DNA]</scope>
    <source>
        <strain evidence="2 3">JCM 15073</strain>
    </source>
</reference>
<accession>A0ABX1F5P8</accession>
<dbReference type="EMBL" id="JAAVTX010000007">
    <property type="protein sequence ID" value="NKE47655.1"/>
    <property type="molecule type" value="Genomic_DNA"/>
</dbReference>
<dbReference type="Gene3D" id="3.40.50.150">
    <property type="entry name" value="Vaccinia Virus protein VP39"/>
    <property type="match status" value="1"/>
</dbReference>
<evidence type="ECO:0000313" key="2">
    <source>
        <dbReference type="EMBL" id="NKE47655.1"/>
    </source>
</evidence>
<protein>
    <submittedName>
        <fullName evidence="2">Class I SAM-dependent methyltransferase</fullName>
    </submittedName>
</protein>
<dbReference type="Pfam" id="PF08241">
    <property type="entry name" value="Methyltransf_11"/>
    <property type="match status" value="1"/>
</dbReference>